<feature type="non-terminal residue" evidence="2">
    <location>
        <position position="245"/>
    </location>
</feature>
<dbReference type="PANTHER" id="PTHR32419">
    <property type="entry name" value="GLUTATHIONYL-HYDROQUINONE REDUCTASE"/>
    <property type="match status" value="1"/>
</dbReference>
<dbReference type="GO" id="GO:0004364">
    <property type="term" value="F:glutathione transferase activity"/>
    <property type="evidence" value="ECO:0007669"/>
    <property type="project" value="UniProtKB-EC"/>
</dbReference>
<dbReference type="Pfam" id="PF13410">
    <property type="entry name" value="GST_C_2"/>
    <property type="match status" value="1"/>
</dbReference>
<evidence type="ECO:0000259" key="1">
    <source>
        <dbReference type="PROSITE" id="PS50405"/>
    </source>
</evidence>
<dbReference type="SUPFAM" id="SSF52833">
    <property type="entry name" value="Thioredoxin-like"/>
    <property type="match status" value="1"/>
</dbReference>
<dbReference type="GO" id="GO:0005737">
    <property type="term" value="C:cytoplasm"/>
    <property type="evidence" value="ECO:0007669"/>
    <property type="project" value="TreeGrafter"/>
</dbReference>
<dbReference type="InterPro" id="IPR036282">
    <property type="entry name" value="Glutathione-S-Trfase_C_sf"/>
</dbReference>
<keyword evidence="2" id="KW-0808">Transferase</keyword>
<proteinExistence type="predicted"/>
<protein>
    <submittedName>
        <fullName evidence="2">Glutathione S-transferase, omega</fullName>
        <ecNumber evidence="2">2.5.1.18</ecNumber>
    </submittedName>
</protein>
<dbReference type="FunFam" id="3.40.30.10:FF:000058">
    <property type="entry name" value="Glutathione S-transferase, omega"/>
    <property type="match status" value="1"/>
</dbReference>
<sequence>MGMLIKGKLVDNWLEKEIEEGEFKRMDSTFRHWVTPDGSAGPDGIDGFKAEADRYHLYVSKACPWAHRTIIFRKLKNLESVIGLSIVEPEMLEHGWTFAENGDYVDHLHAYKYMHQIYTRANNDFTGQITVPVLWDKQQNTIVNNESSEIIRMLNSAFNAFTDVETDYYPEHLRTEIDAINEPIYDNINNGVYRCGFAKSQAAYERAFKRLFNELDNIENRLSSRKFLTGDQVTEADWRLFTTLI</sequence>
<dbReference type="Gene3D" id="1.20.1050.10">
    <property type="match status" value="1"/>
</dbReference>
<gene>
    <name evidence="2" type="ORF">MNBD_GAMMA14-1273</name>
</gene>
<dbReference type="AlphaFoldDB" id="A0A3B0ZJF6"/>
<dbReference type="InterPro" id="IPR004045">
    <property type="entry name" value="Glutathione_S-Trfase_N"/>
</dbReference>
<reference evidence="2" key="1">
    <citation type="submission" date="2018-06" db="EMBL/GenBank/DDBJ databases">
        <authorList>
            <person name="Zhirakovskaya E."/>
        </authorList>
    </citation>
    <scope>NUCLEOTIDE SEQUENCE</scope>
</reference>
<dbReference type="EC" id="2.5.1.18" evidence="2"/>
<accession>A0A3B0ZJF6</accession>
<dbReference type="PANTHER" id="PTHR32419:SF6">
    <property type="entry name" value="GLUTATHIONE S-TRANSFERASE OMEGA-LIKE 1-RELATED"/>
    <property type="match status" value="1"/>
</dbReference>
<dbReference type="EMBL" id="UOFM01000405">
    <property type="protein sequence ID" value="VAW81444.1"/>
    <property type="molecule type" value="Genomic_DNA"/>
</dbReference>
<dbReference type="Gene3D" id="3.40.30.10">
    <property type="entry name" value="Glutaredoxin"/>
    <property type="match status" value="1"/>
</dbReference>
<name>A0A3B0ZJF6_9ZZZZ</name>
<dbReference type="InterPro" id="IPR036249">
    <property type="entry name" value="Thioredoxin-like_sf"/>
</dbReference>
<feature type="domain" description="GST C-terminal" evidence="1">
    <location>
        <begin position="170"/>
        <end position="245"/>
    </location>
</feature>
<evidence type="ECO:0000313" key="2">
    <source>
        <dbReference type="EMBL" id="VAW81444.1"/>
    </source>
</evidence>
<dbReference type="PROSITE" id="PS50405">
    <property type="entry name" value="GST_CTER"/>
    <property type="match status" value="1"/>
</dbReference>
<dbReference type="SUPFAM" id="SSF47616">
    <property type="entry name" value="GST C-terminal domain-like"/>
    <property type="match status" value="1"/>
</dbReference>
<dbReference type="Pfam" id="PF13409">
    <property type="entry name" value="GST_N_2"/>
    <property type="match status" value="1"/>
</dbReference>
<organism evidence="2">
    <name type="scientific">hydrothermal vent metagenome</name>
    <dbReference type="NCBI Taxonomy" id="652676"/>
    <lineage>
        <taxon>unclassified sequences</taxon>
        <taxon>metagenomes</taxon>
        <taxon>ecological metagenomes</taxon>
    </lineage>
</organism>
<dbReference type="InterPro" id="IPR016639">
    <property type="entry name" value="GST_Omega/GSH"/>
</dbReference>
<dbReference type="InterPro" id="IPR010987">
    <property type="entry name" value="Glutathione-S-Trfase_C-like"/>
</dbReference>